<evidence type="ECO:0000313" key="2">
    <source>
        <dbReference type="Proteomes" id="UP000602647"/>
    </source>
</evidence>
<keyword evidence="2" id="KW-1185">Reference proteome</keyword>
<protein>
    <submittedName>
        <fullName evidence="1">Uncharacterized protein</fullName>
    </submittedName>
</protein>
<name>A0A923NK14_9FIRM</name>
<gene>
    <name evidence="1" type="ORF">H9L42_02480</name>
</gene>
<dbReference type="EMBL" id="JACRYT010000001">
    <property type="protein sequence ID" value="MBC6678692.1"/>
    <property type="molecule type" value="Genomic_DNA"/>
</dbReference>
<organism evidence="1 2">
    <name type="scientific">Zhenpiania hominis</name>
    <dbReference type="NCBI Taxonomy" id="2763644"/>
    <lineage>
        <taxon>Bacteria</taxon>
        <taxon>Bacillati</taxon>
        <taxon>Bacillota</taxon>
        <taxon>Clostridia</taxon>
        <taxon>Peptostreptococcales</taxon>
        <taxon>Anaerovoracaceae</taxon>
        <taxon>Zhenpiania</taxon>
    </lineage>
</organism>
<dbReference type="Proteomes" id="UP000602647">
    <property type="component" value="Unassembled WGS sequence"/>
</dbReference>
<dbReference type="AlphaFoldDB" id="A0A923NK14"/>
<dbReference type="RefSeq" id="WP_187301851.1">
    <property type="nucleotide sequence ID" value="NZ_JACRYT010000001.1"/>
</dbReference>
<accession>A0A923NK14</accession>
<reference evidence="1" key="1">
    <citation type="submission" date="2020-08" db="EMBL/GenBank/DDBJ databases">
        <title>Genome public.</title>
        <authorList>
            <person name="Liu C."/>
            <person name="Sun Q."/>
        </authorList>
    </citation>
    <scope>NUCLEOTIDE SEQUENCE</scope>
    <source>
        <strain evidence="1">BX12</strain>
    </source>
</reference>
<comment type="caution">
    <text evidence="1">The sequence shown here is derived from an EMBL/GenBank/DDBJ whole genome shotgun (WGS) entry which is preliminary data.</text>
</comment>
<sequence>MTAIRDRHFAAAALKILSENIRAQERTLQKYRGYSPDCIMPLLGKTYRSINSTDEKRSKKKAGGMKFRDDELIHRTTFGLMVRSKSEPLIAEVLHDRGIDFRYEKVLRLYDEYE</sequence>
<evidence type="ECO:0000313" key="1">
    <source>
        <dbReference type="EMBL" id="MBC6678692.1"/>
    </source>
</evidence>
<proteinExistence type="predicted"/>